<gene>
    <name evidence="10" type="primary">Le.cry</name>
</gene>
<sequence>MYLIYLFRRDLRISDNPIFHHLQKHPQFCHILPLYILPPNQIEVSGFLQDPKLESHYPQARSRLGKFWRCGPHRAKFLAESIWDLKESLKHRGSDLIVRVGRMEDVVGQILKRKEFQGKVGAVWMTKDWASEEVNEELRIERAVKKEGDGKIEWKVWDGEEMLLNDNDFSTSDPAQVPDVFTSFRKSFEPLRDNIRVPHCSTHSNLPPIPPKVPTQAAPFTIPTSLDDFISSLQKPVQDCGLGPPILKPQGASTAHPFIGGETSAHERILHLLVSGSLSTYKDTRNGLLGEDFSTKLSAYLALGCVTARQANAYMVAFEDGKDLPDFGIRLNTEVNLANAKGFGKGENKGTAAVRFELLWRDYMRLCMRKFGSELFSIEGFGERSRRRGPEDVQYRKNKPNSDISYHWSNLSSPETRCAFDRFIRGETGTGLIDASMRELALTGYTSNRTRQNCASFLAKWLGIDWRLGAEWYECMLIDHDVANNWGNWAYVAGVGNDPRGRDASGGGGTEGRKFNPVKQAWDYDRNGDYVKAWIAEFEGVPSGKDLGDGKKGWRDVLFQGWKVDEIFRHTKDQRERELREKLKRLEWVNRPLVKIRYQPKDQAQGKRGSDAKRGGTQGTRD</sequence>
<evidence type="ECO:0000256" key="2">
    <source>
        <dbReference type="ARBA" id="ARBA00022630"/>
    </source>
</evidence>
<dbReference type="Gene3D" id="1.25.40.80">
    <property type="match status" value="1"/>
</dbReference>
<feature type="site" description="Electron transfer via tryptophanyl radical" evidence="6">
    <location>
        <position position="466"/>
    </location>
</feature>
<dbReference type="SUPFAM" id="SSF52425">
    <property type="entry name" value="Cryptochrome/photolyase, N-terminal domain"/>
    <property type="match status" value="1"/>
</dbReference>
<evidence type="ECO:0000256" key="8">
    <source>
        <dbReference type="SAM" id="MobiDB-lite"/>
    </source>
</evidence>
<dbReference type="EMBL" id="AB710169">
    <property type="protein sequence ID" value="BAM48913.1"/>
    <property type="molecule type" value="Genomic_DNA"/>
</dbReference>
<feature type="region of interest" description="Disordered" evidence="8">
    <location>
        <begin position="597"/>
        <end position="622"/>
    </location>
</feature>
<organism evidence="10">
    <name type="scientific">Lentinula edodes</name>
    <name type="common">Shiitake mushroom</name>
    <name type="synonym">Lentinus edodes</name>
    <dbReference type="NCBI Taxonomy" id="5353"/>
    <lineage>
        <taxon>Eukaryota</taxon>
        <taxon>Fungi</taxon>
        <taxon>Dikarya</taxon>
        <taxon>Basidiomycota</taxon>
        <taxon>Agaricomycotina</taxon>
        <taxon>Agaricomycetes</taxon>
        <taxon>Agaricomycetidae</taxon>
        <taxon>Agaricales</taxon>
        <taxon>Marasmiineae</taxon>
        <taxon>Omphalotaceae</taxon>
        <taxon>Lentinula</taxon>
    </lineage>
</organism>
<dbReference type="InterPro" id="IPR014729">
    <property type="entry name" value="Rossmann-like_a/b/a_fold"/>
</dbReference>
<feature type="site" description="Electron transfer via tryptophanyl radical" evidence="6">
    <location>
        <position position="408"/>
    </location>
</feature>
<evidence type="ECO:0000256" key="7">
    <source>
        <dbReference type="RuleBase" id="RU367151"/>
    </source>
</evidence>
<feature type="site" description="Electron transfer via tryptophanyl radical" evidence="6">
    <location>
        <position position="489"/>
    </location>
</feature>
<dbReference type="GO" id="GO:0071949">
    <property type="term" value="F:FAD binding"/>
    <property type="evidence" value="ECO:0007669"/>
    <property type="project" value="TreeGrafter"/>
</dbReference>
<dbReference type="GO" id="GO:0003904">
    <property type="term" value="F:deoxyribodipyrimidine photo-lyase activity"/>
    <property type="evidence" value="ECO:0007669"/>
    <property type="project" value="TreeGrafter"/>
</dbReference>
<comment type="cofactor">
    <cofactor evidence="7">
        <name>(6R)-5,10-methylene-5,6,7,8-tetrahydrofolate</name>
        <dbReference type="ChEBI" id="CHEBI:15636"/>
    </cofactor>
    <text evidence="7">Binds 1 5,10-methenyltetrahydrofolate (MTHF) per subunit.</text>
</comment>
<dbReference type="PROSITE" id="PS51645">
    <property type="entry name" value="PHR_CRY_ALPHA_BETA"/>
    <property type="match status" value="1"/>
</dbReference>
<dbReference type="Pfam" id="PF03441">
    <property type="entry name" value="FAD_binding_7"/>
    <property type="match status" value="1"/>
</dbReference>
<dbReference type="Gene3D" id="1.10.579.10">
    <property type="entry name" value="DNA Cyclobutane Dipyrimidine Photolyase, subunit A, domain 3"/>
    <property type="match status" value="1"/>
</dbReference>
<evidence type="ECO:0000256" key="4">
    <source>
        <dbReference type="ARBA" id="ARBA00022991"/>
    </source>
</evidence>
<dbReference type="PANTHER" id="PTHR11455:SF22">
    <property type="entry name" value="CRYPTOCHROME DASH"/>
    <property type="match status" value="1"/>
</dbReference>
<accession>K0J8D2</accession>
<dbReference type="PRINTS" id="PR00147">
    <property type="entry name" value="DNAPHOTLYASE"/>
</dbReference>
<evidence type="ECO:0000313" key="10">
    <source>
        <dbReference type="EMBL" id="BAM48913.1"/>
    </source>
</evidence>
<proteinExistence type="evidence at transcript level"/>
<dbReference type="InterPro" id="IPR036134">
    <property type="entry name" value="Crypto/Photolyase_FAD-like_sf"/>
</dbReference>
<comment type="similarity">
    <text evidence="1 7">Belongs to the DNA photolyase class-1 family.</text>
</comment>
<name>K0J8D2_LENED</name>
<evidence type="ECO:0000256" key="3">
    <source>
        <dbReference type="ARBA" id="ARBA00022827"/>
    </source>
</evidence>
<dbReference type="InterPro" id="IPR006050">
    <property type="entry name" value="DNA_photolyase_N"/>
</dbReference>
<feature type="binding site" evidence="5">
    <location>
        <position position="281"/>
    </location>
    <ligand>
        <name>FAD</name>
        <dbReference type="ChEBI" id="CHEBI:57692"/>
    </ligand>
</feature>
<keyword evidence="4 7" id="KW-0157">Chromophore</keyword>
<reference evidence="10" key="1">
    <citation type="submission" date="2012-04" db="EMBL/GenBank/DDBJ databases">
        <title>A DASH-type cryptochrome gene from Lentinula edodes.</title>
        <authorList>
            <person name="Sano H."/>
            <person name="Obatake Y."/>
            <person name="Kaneko S."/>
            <person name="Sunagawa M."/>
            <person name="Miyazaki K."/>
            <person name="Babasaki K."/>
            <person name="Tsunoda M."/>
            <person name="Nakamura M."/>
            <person name="Miyazaki Y."/>
        </authorList>
    </citation>
    <scope>NUCLEOTIDE SEQUENCE</scope>
    <source>
        <strain evidence="10">A567</strain>
    </source>
</reference>
<feature type="domain" description="Photolyase/cryptochrome alpha/beta" evidence="9">
    <location>
        <begin position="1"/>
        <end position="162"/>
    </location>
</feature>
<dbReference type="PANTHER" id="PTHR11455">
    <property type="entry name" value="CRYPTOCHROME"/>
    <property type="match status" value="1"/>
</dbReference>
<dbReference type="EMBL" id="AB709948">
    <property type="protein sequence ID" value="BAM46126.1"/>
    <property type="molecule type" value="mRNA"/>
</dbReference>
<dbReference type="NCBIfam" id="TIGR02765">
    <property type="entry name" value="crypto_DASH"/>
    <property type="match status" value="1"/>
</dbReference>
<evidence type="ECO:0000256" key="5">
    <source>
        <dbReference type="PIRSR" id="PIRSR602081-1"/>
    </source>
</evidence>
<keyword evidence="3 5" id="KW-0274">FAD</keyword>
<dbReference type="Gene3D" id="3.40.50.620">
    <property type="entry name" value="HUPs"/>
    <property type="match status" value="1"/>
</dbReference>
<dbReference type="AlphaFoldDB" id="K0J8D2"/>
<evidence type="ECO:0000256" key="1">
    <source>
        <dbReference type="ARBA" id="ARBA00005862"/>
    </source>
</evidence>
<keyword evidence="2 5" id="KW-0285">Flavoprotein</keyword>
<dbReference type="Pfam" id="PF00875">
    <property type="entry name" value="DNA_photolyase"/>
    <property type="match status" value="1"/>
</dbReference>
<dbReference type="GO" id="GO:0000719">
    <property type="term" value="P:photoreactive repair"/>
    <property type="evidence" value="ECO:0007669"/>
    <property type="project" value="TreeGrafter"/>
</dbReference>
<dbReference type="InterPro" id="IPR005101">
    <property type="entry name" value="Cryptochr/Photolyase_FAD-bd"/>
</dbReference>
<evidence type="ECO:0000256" key="6">
    <source>
        <dbReference type="PIRSR" id="PIRSR602081-2"/>
    </source>
</evidence>
<dbReference type="GO" id="GO:0003684">
    <property type="term" value="F:damaged DNA binding"/>
    <property type="evidence" value="ECO:0007669"/>
    <property type="project" value="TreeGrafter"/>
</dbReference>
<comment type="function">
    <text evidence="7">May have a photoreceptor function.</text>
</comment>
<protein>
    <recommendedName>
        <fullName evidence="7">Cryptochrome DASH</fullName>
    </recommendedName>
</protein>
<dbReference type="InterPro" id="IPR002081">
    <property type="entry name" value="Cryptochrome/DNA_photolyase_1"/>
</dbReference>
<dbReference type="InterPro" id="IPR036155">
    <property type="entry name" value="Crypto/Photolyase_N_sf"/>
</dbReference>
<feature type="compositionally biased region" description="Basic and acidic residues" evidence="8">
    <location>
        <begin position="604"/>
        <end position="622"/>
    </location>
</feature>
<feature type="binding site" evidence="5">
    <location>
        <begin position="294"/>
        <end position="298"/>
    </location>
    <ligand>
        <name>FAD</name>
        <dbReference type="ChEBI" id="CHEBI:57692"/>
    </ligand>
</feature>
<dbReference type="SUPFAM" id="SSF48173">
    <property type="entry name" value="Cryptochrome/photolyase FAD-binding domain"/>
    <property type="match status" value="1"/>
</dbReference>
<comment type="cofactor">
    <cofactor evidence="5 7">
        <name>FAD</name>
        <dbReference type="ChEBI" id="CHEBI:57692"/>
    </cofactor>
    <text evidence="5 7">Binds 1 FAD per subunit.</text>
</comment>
<feature type="binding site" evidence="5">
    <location>
        <begin position="479"/>
        <end position="481"/>
    </location>
    <ligand>
        <name>FAD</name>
        <dbReference type="ChEBI" id="CHEBI:57692"/>
    </ligand>
</feature>
<dbReference type="InterPro" id="IPR014133">
    <property type="entry name" value="Cry_DASH"/>
</dbReference>
<evidence type="ECO:0000259" key="9">
    <source>
        <dbReference type="PROSITE" id="PS51645"/>
    </source>
</evidence>